<keyword evidence="3" id="KW-1185">Reference proteome</keyword>
<organism evidence="2 3">
    <name type="scientific">Malus baccata</name>
    <name type="common">Siberian crab apple</name>
    <name type="synonym">Pyrus baccata</name>
    <dbReference type="NCBI Taxonomy" id="106549"/>
    <lineage>
        <taxon>Eukaryota</taxon>
        <taxon>Viridiplantae</taxon>
        <taxon>Streptophyta</taxon>
        <taxon>Embryophyta</taxon>
        <taxon>Tracheophyta</taxon>
        <taxon>Spermatophyta</taxon>
        <taxon>Magnoliopsida</taxon>
        <taxon>eudicotyledons</taxon>
        <taxon>Gunneridae</taxon>
        <taxon>Pentapetalae</taxon>
        <taxon>rosids</taxon>
        <taxon>fabids</taxon>
        <taxon>Rosales</taxon>
        <taxon>Rosaceae</taxon>
        <taxon>Amygdaloideae</taxon>
        <taxon>Maleae</taxon>
        <taxon>Malus</taxon>
    </lineage>
</organism>
<feature type="domain" description="UspA" evidence="1">
    <location>
        <begin position="22"/>
        <end position="177"/>
    </location>
</feature>
<dbReference type="Pfam" id="PF00582">
    <property type="entry name" value="Usp"/>
    <property type="match status" value="1"/>
</dbReference>
<dbReference type="Proteomes" id="UP000315295">
    <property type="component" value="Unassembled WGS sequence"/>
</dbReference>
<dbReference type="InterPro" id="IPR014729">
    <property type="entry name" value="Rossmann-like_a/b/a_fold"/>
</dbReference>
<dbReference type="STRING" id="106549.A0A540M0Z9"/>
<sequence length="185" mass="19911">MGEAIPRGVERMGEVVAKGAEKKVMLAIDESECSHYALMWVLDNLKDSINNSPLIIFMAQTPSNGNITFSASLGAARMYCPMSSSQEFVNSSQENQRKFALALLEKAKQICASRGVNAETVTEVGDPKEAICDAVKKHGIKLLVVGERGIGKIQRAILGSVSDYCVQHAKCPVLVVKKSQADALA</sequence>
<protein>
    <recommendedName>
        <fullName evidence="1">UspA domain-containing protein</fullName>
    </recommendedName>
</protein>
<dbReference type="AlphaFoldDB" id="A0A540M0Z9"/>
<dbReference type="SUPFAM" id="SSF52402">
    <property type="entry name" value="Adenine nucleotide alpha hydrolases-like"/>
    <property type="match status" value="1"/>
</dbReference>
<gene>
    <name evidence="2" type="ORF">C1H46_021991</name>
</gene>
<dbReference type="CDD" id="cd23659">
    <property type="entry name" value="USP_At3g01520-like"/>
    <property type="match status" value="1"/>
</dbReference>
<dbReference type="Gene3D" id="3.40.50.620">
    <property type="entry name" value="HUPs"/>
    <property type="match status" value="1"/>
</dbReference>
<name>A0A540M0Z9_MALBA</name>
<dbReference type="PRINTS" id="PR01438">
    <property type="entry name" value="UNVRSLSTRESS"/>
</dbReference>
<evidence type="ECO:0000313" key="3">
    <source>
        <dbReference type="Proteomes" id="UP000315295"/>
    </source>
</evidence>
<dbReference type="PANTHER" id="PTHR31964:SF55">
    <property type="entry name" value="USPA DOMAIN-CONTAINING PROTEIN"/>
    <property type="match status" value="1"/>
</dbReference>
<comment type="caution">
    <text evidence="2">The sequence shown here is derived from an EMBL/GenBank/DDBJ whole genome shotgun (WGS) entry which is preliminary data.</text>
</comment>
<evidence type="ECO:0000259" key="1">
    <source>
        <dbReference type="Pfam" id="PF00582"/>
    </source>
</evidence>
<reference evidence="2 3" key="1">
    <citation type="journal article" date="2019" name="G3 (Bethesda)">
        <title>Sequencing of a Wild Apple (Malus baccata) Genome Unravels the Differences Between Cultivated and Wild Apple Species Regarding Disease Resistance and Cold Tolerance.</title>
        <authorList>
            <person name="Chen X."/>
        </authorList>
    </citation>
    <scope>NUCLEOTIDE SEQUENCE [LARGE SCALE GENOMIC DNA]</scope>
    <source>
        <strain evidence="3">cv. Shandingzi</strain>
        <tissue evidence="2">Leaves</tissue>
    </source>
</reference>
<dbReference type="EMBL" id="VIEB01000393">
    <property type="protein sequence ID" value="TQD92430.1"/>
    <property type="molecule type" value="Genomic_DNA"/>
</dbReference>
<dbReference type="InterPro" id="IPR006015">
    <property type="entry name" value="Universal_stress_UspA"/>
</dbReference>
<evidence type="ECO:0000313" key="2">
    <source>
        <dbReference type="EMBL" id="TQD92430.1"/>
    </source>
</evidence>
<dbReference type="PANTHER" id="PTHR31964">
    <property type="entry name" value="ADENINE NUCLEOTIDE ALPHA HYDROLASES-LIKE SUPERFAMILY PROTEIN"/>
    <property type="match status" value="1"/>
</dbReference>
<proteinExistence type="predicted"/>
<dbReference type="InterPro" id="IPR006016">
    <property type="entry name" value="UspA"/>
</dbReference>
<accession>A0A540M0Z9</accession>